<proteinExistence type="predicted"/>
<dbReference type="GeneID" id="112455276"/>
<sequence>MTIMCLSILWTTLVVAGVQAYSSEQSSAEENAKPVIENKNVNKNVNIIVNVDPQEVAQELWKIIDARLNNNTNHITSSQSIMKDLEDAITPLVSPSRRGIPPSAFQVADQLDKITRRALTRDAPSMNMLDEEIMTRDIVADMMASLKIILSKDTQVKTDKKDTSGRRMMQRPVTTTMSYDDELNDYANIRIKIRRKDILDAIY</sequence>
<dbReference type="Proteomes" id="UP000504618">
    <property type="component" value="Unplaced"/>
</dbReference>
<dbReference type="AlphaFoldDB" id="A0A6J1PSS1"/>
<evidence type="ECO:0000256" key="1">
    <source>
        <dbReference type="SAM" id="SignalP"/>
    </source>
</evidence>
<dbReference type="OrthoDB" id="7550839at2759"/>
<protein>
    <submittedName>
        <fullName evidence="3">Uncharacterized protein LOC112455276</fullName>
    </submittedName>
</protein>
<reference evidence="3" key="1">
    <citation type="submission" date="2025-08" db="UniProtKB">
        <authorList>
            <consortium name="RefSeq"/>
        </authorList>
    </citation>
    <scope>IDENTIFICATION</scope>
    <source>
        <tissue evidence="3">Whole body</tissue>
    </source>
</reference>
<evidence type="ECO:0000313" key="3">
    <source>
        <dbReference type="RefSeq" id="XP_024872849.1"/>
    </source>
</evidence>
<dbReference type="RefSeq" id="XP_024872849.1">
    <property type="nucleotide sequence ID" value="XM_025017081.1"/>
</dbReference>
<organism evidence="2 3">
    <name type="scientific">Temnothorax curvispinosus</name>
    <dbReference type="NCBI Taxonomy" id="300111"/>
    <lineage>
        <taxon>Eukaryota</taxon>
        <taxon>Metazoa</taxon>
        <taxon>Ecdysozoa</taxon>
        <taxon>Arthropoda</taxon>
        <taxon>Hexapoda</taxon>
        <taxon>Insecta</taxon>
        <taxon>Pterygota</taxon>
        <taxon>Neoptera</taxon>
        <taxon>Endopterygota</taxon>
        <taxon>Hymenoptera</taxon>
        <taxon>Apocrita</taxon>
        <taxon>Aculeata</taxon>
        <taxon>Formicoidea</taxon>
        <taxon>Formicidae</taxon>
        <taxon>Myrmicinae</taxon>
        <taxon>Temnothorax</taxon>
    </lineage>
</organism>
<gene>
    <name evidence="3" type="primary">LOC112455276</name>
</gene>
<feature type="signal peptide" evidence="1">
    <location>
        <begin position="1"/>
        <end position="20"/>
    </location>
</feature>
<name>A0A6J1PSS1_9HYME</name>
<accession>A0A6J1PSS1</accession>
<evidence type="ECO:0000313" key="2">
    <source>
        <dbReference type="Proteomes" id="UP000504618"/>
    </source>
</evidence>
<keyword evidence="1" id="KW-0732">Signal</keyword>
<keyword evidence="2" id="KW-1185">Reference proteome</keyword>
<feature type="chain" id="PRO_5026880106" evidence="1">
    <location>
        <begin position="21"/>
        <end position="203"/>
    </location>
</feature>